<gene>
    <name evidence="10" type="primary">wdr76</name>
</gene>
<dbReference type="CTD" id="79968"/>
<organism evidence="9 10">
    <name type="scientific">Chanos chanos</name>
    <name type="common">Milkfish</name>
    <name type="synonym">Mugil chanos</name>
    <dbReference type="NCBI Taxonomy" id="29144"/>
    <lineage>
        <taxon>Eukaryota</taxon>
        <taxon>Metazoa</taxon>
        <taxon>Chordata</taxon>
        <taxon>Craniata</taxon>
        <taxon>Vertebrata</taxon>
        <taxon>Euteleostomi</taxon>
        <taxon>Actinopterygii</taxon>
        <taxon>Neopterygii</taxon>
        <taxon>Teleostei</taxon>
        <taxon>Ostariophysi</taxon>
        <taxon>Gonorynchiformes</taxon>
        <taxon>Chanidae</taxon>
        <taxon>Chanos</taxon>
    </lineage>
</organism>
<dbReference type="GO" id="GO:0003677">
    <property type="term" value="F:DNA binding"/>
    <property type="evidence" value="ECO:0007669"/>
    <property type="project" value="TreeGrafter"/>
</dbReference>
<protein>
    <recommendedName>
        <fullName evidence="3 7">WD repeat-containing protein 76</fullName>
    </recommendedName>
</protein>
<dbReference type="OrthoDB" id="9890280at2759"/>
<name>A0A6J2ULS2_CHACN</name>
<dbReference type="PROSITE" id="PS50082">
    <property type="entry name" value="WD_REPEATS_2"/>
    <property type="match status" value="1"/>
</dbReference>
<dbReference type="InterPro" id="IPR036322">
    <property type="entry name" value="WD40_repeat_dom_sf"/>
</dbReference>
<evidence type="ECO:0000256" key="1">
    <source>
        <dbReference type="ARBA" id="ARBA00002530"/>
    </source>
</evidence>
<evidence type="ECO:0000313" key="9">
    <source>
        <dbReference type="Proteomes" id="UP000504632"/>
    </source>
</evidence>
<dbReference type="PANTHER" id="PTHR14773">
    <property type="entry name" value="WD REPEAT-CONTAINING PROTEIN 76"/>
    <property type="match status" value="1"/>
</dbReference>
<dbReference type="GeneID" id="115804617"/>
<dbReference type="GO" id="GO:0005634">
    <property type="term" value="C:nucleus"/>
    <property type="evidence" value="ECO:0007669"/>
    <property type="project" value="TreeGrafter"/>
</dbReference>
<dbReference type="PANTHER" id="PTHR14773:SF0">
    <property type="entry name" value="WD REPEAT-CONTAINING PROTEIN 76"/>
    <property type="match status" value="1"/>
</dbReference>
<keyword evidence="9" id="KW-1185">Reference proteome</keyword>
<evidence type="ECO:0000256" key="3">
    <source>
        <dbReference type="ARBA" id="ARBA00021234"/>
    </source>
</evidence>
<evidence type="ECO:0000256" key="8">
    <source>
        <dbReference type="SAM" id="MobiDB-lite"/>
    </source>
</evidence>
<comment type="similarity">
    <text evidence="2 7">Belongs to the WD repeat DDB2/WDR76 family.</text>
</comment>
<dbReference type="InterPro" id="IPR001680">
    <property type="entry name" value="WD40_rpt"/>
</dbReference>
<proteinExistence type="inferred from homology"/>
<dbReference type="Gene3D" id="2.130.10.10">
    <property type="entry name" value="YVTN repeat-like/Quinoprotein amine dehydrogenase"/>
    <property type="match status" value="1"/>
</dbReference>
<reference evidence="10" key="1">
    <citation type="submission" date="2025-08" db="UniProtKB">
        <authorList>
            <consortium name="RefSeq"/>
        </authorList>
    </citation>
    <scope>IDENTIFICATION</scope>
</reference>
<evidence type="ECO:0000256" key="6">
    <source>
        <dbReference type="PROSITE-ProRule" id="PRU00221"/>
    </source>
</evidence>
<evidence type="ECO:0000256" key="7">
    <source>
        <dbReference type="RuleBase" id="RU365004"/>
    </source>
</evidence>
<dbReference type="Pfam" id="PF00400">
    <property type="entry name" value="WD40"/>
    <property type="match status" value="2"/>
</dbReference>
<dbReference type="SUPFAM" id="SSF50978">
    <property type="entry name" value="WD40 repeat-like"/>
    <property type="match status" value="1"/>
</dbReference>
<comment type="subunit">
    <text evidence="7">Interacts with CUL4A and/or CUL4B.</text>
</comment>
<evidence type="ECO:0000256" key="4">
    <source>
        <dbReference type="ARBA" id="ARBA00022574"/>
    </source>
</evidence>
<feature type="repeat" description="WD" evidence="6">
    <location>
        <begin position="436"/>
        <end position="469"/>
    </location>
</feature>
<dbReference type="InterPro" id="IPR050853">
    <property type="entry name" value="WD_repeat_DNA-damage-binding"/>
</dbReference>
<evidence type="ECO:0000256" key="5">
    <source>
        <dbReference type="ARBA" id="ARBA00022737"/>
    </source>
</evidence>
<dbReference type="FunFam" id="2.130.10.10:FF:000180">
    <property type="entry name" value="WD repeat-containing protein 76"/>
    <property type="match status" value="1"/>
</dbReference>
<feature type="region of interest" description="Disordered" evidence="8">
    <location>
        <begin position="63"/>
        <end position="110"/>
    </location>
</feature>
<keyword evidence="5" id="KW-0677">Repeat</keyword>
<dbReference type="SMART" id="SM00320">
    <property type="entry name" value="WD40"/>
    <property type="match status" value="5"/>
</dbReference>
<feature type="compositionally biased region" description="Basic and acidic residues" evidence="8">
    <location>
        <begin position="20"/>
        <end position="36"/>
    </location>
</feature>
<dbReference type="AlphaFoldDB" id="A0A6J2ULS2"/>
<keyword evidence="4 6" id="KW-0853">WD repeat</keyword>
<comment type="function">
    <text evidence="1 7">Specifically binds 5-hydroxymethylcytosine (5hmC), suggesting that it acts as a specific reader of 5hmC.</text>
</comment>
<dbReference type="InterPro" id="IPR015943">
    <property type="entry name" value="WD40/YVTN_repeat-like_dom_sf"/>
</dbReference>
<evidence type="ECO:0000313" key="10">
    <source>
        <dbReference type="RefSeq" id="XP_030620988.1"/>
    </source>
</evidence>
<sequence length="570" mass="63969">MTAVVDVDANKGQPFVKPYFEQEKTPPQDPKETEHRRLSRRIKAKMAQEEACKMLPKCLTYDRIDKESKRGTKRRRGEPEDKGSVRKIKAEEKEDSAQDEENSPPDFSQGLSEYELERLENIRQNQAFLSSLRLPQITAALKPKPKPVQRGLKKEKTVREVLPPRKSLRLQKKEAEMPNPSEMTAAFTENTVAEVSRKPEGPIPMVPVNLDTGSLPEELVKLWNEDSIKLEQGKSEVKRYQSVLQGMFVDSTSVVKVVKERIFSAAFHPCSTSLLMAAGDKWGSVGIWNLGAEWGDDGVLAFQPHSRPVTCMAFTPSHPSSLVSTSYDGSARCTDLEKAMFDEVYRSDACLKSFDFLSQDCSTLLIGEWDGDVVIVDRRTPGTSYESIHTMDPKTLRCVHVHPVQKQYFVVAESSGVHIYDARCLKKTSSQPVSGLHGHSLSISAAFFSPSTGNRVLTTCMDNTIRVFDTSAMVSSVPRLSSTKHFMQTGRWLSKLSAVWDPKQEDCFVIGSMDRPRRIKVYHESGKLVHSFQNEEYLTTVCSITAFHPNRNALLGGNASGRLHVFADRH</sequence>
<dbReference type="InParanoid" id="A0A6J2ULS2"/>
<feature type="compositionally biased region" description="Basic and acidic residues" evidence="8">
    <location>
        <begin position="77"/>
        <end position="96"/>
    </location>
</feature>
<feature type="region of interest" description="Disordered" evidence="8">
    <location>
        <begin position="1"/>
        <end position="47"/>
    </location>
</feature>
<dbReference type="Proteomes" id="UP000504632">
    <property type="component" value="Chromosome 2"/>
</dbReference>
<evidence type="ECO:0000256" key="2">
    <source>
        <dbReference type="ARBA" id="ARBA00005434"/>
    </source>
</evidence>
<dbReference type="RefSeq" id="XP_030620988.1">
    <property type="nucleotide sequence ID" value="XM_030765128.1"/>
</dbReference>
<accession>A0A6J2ULS2</accession>
<dbReference type="GO" id="GO:2000001">
    <property type="term" value="P:regulation of DNA damage checkpoint"/>
    <property type="evidence" value="ECO:0007669"/>
    <property type="project" value="TreeGrafter"/>
</dbReference>